<dbReference type="Proteomes" id="UP000053144">
    <property type="component" value="Chromosome 11"/>
</dbReference>
<evidence type="ECO:0000313" key="4">
    <source>
        <dbReference type="EMBL" id="KOM58317.1"/>
    </source>
</evidence>
<protein>
    <recommendedName>
        <fullName evidence="3">SAM domain-containing protein</fullName>
    </recommendedName>
</protein>
<reference evidence="5" key="1">
    <citation type="journal article" date="2015" name="Proc. Natl. Acad. Sci. U.S.A.">
        <title>Genome sequencing of adzuki bean (Vigna angularis) provides insight into high starch and low fat accumulation and domestication.</title>
        <authorList>
            <person name="Yang K."/>
            <person name="Tian Z."/>
            <person name="Chen C."/>
            <person name="Luo L."/>
            <person name="Zhao B."/>
            <person name="Wang Z."/>
            <person name="Yu L."/>
            <person name="Li Y."/>
            <person name="Sun Y."/>
            <person name="Li W."/>
            <person name="Chen Y."/>
            <person name="Li Y."/>
            <person name="Zhang Y."/>
            <person name="Ai D."/>
            <person name="Zhao J."/>
            <person name="Shang C."/>
            <person name="Ma Y."/>
            <person name="Wu B."/>
            <person name="Wang M."/>
            <person name="Gao L."/>
            <person name="Sun D."/>
            <person name="Zhang P."/>
            <person name="Guo F."/>
            <person name="Wang W."/>
            <person name="Li Y."/>
            <person name="Wang J."/>
            <person name="Varshney R.K."/>
            <person name="Wang J."/>
            <person name="Ling H.Q."/>
            <person name="Wan P."/>
        </authorList>
    </citation>
    <scope>NUCLEOTIDE SEQUENCE</scope>
    <source>
        <strain evidence="5">cv. Jingnong 6</strain>
    </source>
</reference>
<accession>A0A0L9VTY0</accession>
<feature type="region of interest" description="Disordered" evidence="2">
    <location>
        <begin position="88"/>
        <end position="134"/>
    </location>
</feature>
<name>A0A0L9VTY0_PHAAN</name>
<dbReference type="EMBL" id="CM003381">
    <property type="protein sequence ID" value="KOM58317.1"/>
    <property type="molecule type" value="Genomic_DNA"/>
</dbReference>
<dbReference type="PANTHER" id="PTHR10627">
    <property type="entry name" value="SCP160"/>
    <property type="match status" value="1"/>
</dbReference>
<dbReference type="PROSITE" id="PS50105">
    <property type="entry name" value="SAM_DOMAIN"/>
    <property type="match status" value="1"/>
</dbReference>
<dbReference type="PANTHER" id="PTHR10627:SF74">
    <property type="entry name" value="OS08G0526500 PROTEIN"/>
    <property type="match status" value="1"/>
</dbReference>
<keyword evidence="1" id="KW-0677">Repeat</keyword>
<proteinExistence type="predicted"/>
<dbReference type="InterPro" id="IPR013761">
    <property type="entry name" value="SAM/pointed_sf"/>
</dbReference>
<dbReference type="Gene3D" id="1.10.150.50">
    <property type="entry name" value="Transcription Factor, Ets-1"/>
    <property type="match status" value="1"/>
</dbReference>
<dbReference type="CDD" id="cd09487">
    <property type="entry name" value="SAM_superfamily"/>
    <property type="match status" value="1"/>
</dbReference>
<evidence type="ECO:0000313" key="5">
    <source>
        <dbReference type="Proteomes" id="UP000053144"/>
    </source>
</evidence>
<evidence type="ECO:0000256" key="2">
    <source>
        <dbReference type="SAM" id="MobiDB-lite"/>
    </source>
</evidence>
<dbReference type="OMA" id="LIFRECH"/>
<feature type="domain" description="SAM" evidence="3">
    <location>
        <begin position="134"/>
        <end position="178"/>
    </location>
</feature>
<dbReference type="Gramene" id="KOM58317">
    <property type="protein sequence ID" value="KOM58317"/>
    <property type="gene ID" value="LR48_Vigan11g135100"/>
</dbReference>
<evidence type="ECO:0000259" key="3">
    <source>
        <dbReference type="PROSITE" id="PS50105"/>
    </source>
</evidence>
<organism evidence="4 5">
    <name type="scientific">Phaseolus angularis</name>
    <name type="common">Azuki bean</name>
    <name type="synonym">Vigna angularis</name>
    <dbReference type="NCBI Taxonomy" id="3914"/>
    <lineage>
        <taxon>Eukaryota</taxon>
        <taxon>Viridiplantae</taxon>
        <taxon>Streptophyta</taxon>
        <taxon>Embryophyta</taxon>
        <taxon>Tracheophyta</taxon>
        <taxon>Spermatophyta</taxon>
        <taxon>Magnoliopsida</taxon>
        <taxon>eudicotyledons</taxon>
        <taxon>Gunneridae</taxon>
        <taxon>Pentapetalae</taxon>
        <taxon>rosids</taxon>
        <taxon>fabids</taxon>
        <taxon>Fabales</taxon>
        <taxon>Fabaceae</taxon>
        <taxon>Papilionoideae</taxon>
        <taxon>50 kb inversion clade</taxon>
        <taxon>NPAAA clade</taxon>
        <taxon>indigoferoid/millettioid clade</taxon>
        <taxon>Phaseoleae</taxon>
        <taxon>Vigna</taxon>
    </lineage>
</organism>
<dbReference type="AlphaFoldDB" id="A0A0L9VTY0"/>
<sequence>MLHVEVSTATKGCPAEALSRGYSALLSSRQDDKWEHDLFDGDEPRITNRKVSAQDLRLKLQRKGLQPASQSGKSYAPKMRDLRERLSGTMTVQPTNVDPPKSKTVKPSSKSVGAEAPAAQIKRPADPAPKRSRKADSSIDDFLLSLGLEKYIITFQAEEVDMTALNHMTDEDLKAMGIPMVCIELALEFCTFHACLFPMAMSCSSIDNVTHVNACYLECILYSALFMDFCVNMTLFM</sequence>
<dbReference type="InterPro" id="IPR001660">
    <property type="entry name" value="SAM"/>
</dbReference>
<dbReference type="Pfam" id="PF00536">
    <property type="entry name" value="SAM_1"/>
    <property type="match status" value="1"/>
</dbReference>
<dbReference type="SUPFAM" id="SSF47769">
    <property type="entry name" value="SAM/Pointed domain"/>
    <property type="match status" value="1"/>
</dbReference>
<gene>
    <name evidence="4" type="ORF">LR48_Vigan11g135100</name>
</gene>
<dbReference type="STRING" id="3914.A0A0L9VTY0"/>
<evidence type="ECO:0000256" key="1">
    <source>
        <dbReference type="ARBA" id="ARBA00022737"/>
    </source>
</evidence>
<feature type="compositionally biased region" description="Basic and acidic residues" evidence="2">
    <location>
        <begin position="123"/>
        <end position="134"/>
    </location>
</feature>